<name>T1EKE3_HELRO</name>
<dbReference type="GO" id="GO:0004559">
    <property type="term" value="F:alpha-mannosidase activity"/>
    <property type="evidence" value="ECO:0000318"/>
    <property type="project" value="GO_Central"/>
</dbReference>
<dbReference type="OrthoDB" id="10261055at2759"/>
<dbReference type="EnsemblMetazoa" id="HelroT150086">
    <property type="protein sequence ID" value="HelroP150086"/>
    <property type="gene ID" value="HelroG150086"/>
</dbReference>
<dbReference type="InterPro" id="IPR028995">
    <property type="entry name" value="Glyco_hydro_57/38_cen_sf"/>
</dbReference>
<dbReference type="EMBL" id="KB096324">
    <property type="protein sequence ID" value="ESO06343.1"/>
    <property type="molecule type" value="Genomic_DNA"/>
</dbReference>
<reference evidence="2 4" key="2">
    <citation type="journal article" date="2013" name="Nature">
        <title>Insights into bilaterian evolution from three spiralian genomes.</title>
        <authorList>
            <person name="Simakov O."/>
            <person name="Marletaz F."/>
            <person name="Cho S.J."/>
            <person name="Edsinger-Gonzales E."/>
            <person name="Havlak P."/>
            <person name="Hellsten U."/>
            <person name="Kuo D.H."/>
            <person name="Larsson T."/>
            <person name="Lv J."/>
            <person name="Arendt D."/>
            <person name="Savage R."/>
            <person name="Osoegawa K."/>
            <person name="de Jong P."/>
            <person name="Grimwood J."/>
            <person name="Chapman J.A."/>
            <person name="Shapiro H."/>
            <person name="Aerts A."/>
            <person name="Otillar R.P."/>
            <person name="Terry A.Y."/>
            <person name="Boore J.L."/>
            <person name="Grigoriev I.V."/>
            <person name="Lindberg D.R."/>
            <person name="Seaver E.C."/>
            <person name="Weisblat D.A."/>
            <person name="Putnam N.H."/>
            <person name="Rokhsar D.S."/>
        </authorList>
    </citation>
    <scope>NUCLEOTIDE SEQUENCE</scope>
</reference>
<dbReference type="InterPro" id="IPR027291">
    <property type="entry name" value="Glyco_hydro_38_N_sf"/>
</dbReference>
<protein>
    <recommendedName>
        <fullName evidence="1">Glycoside hydrolase family 38 N-terminal domain-containing protein</fullName>
    </recommendedName>
</protein>
<sequence>QAIVVPHSHNDPGWLRTIEEYFAENTESILNNMLEKLIEHQEMTFVWAETVFLSMWWNNLTDEKRKIFNMLVESGRLEIVGGGWVVPDEAVTHYSSLILNFLEGHRWLKKKILFKPKITWSLDPFGYSSFFPYLYNRIGYKSSIILRVNTYIKTEMAMKKLLHFKWRQNWDRDGLFDSETFMLPFMLYNIKHQCGPDKLICLQFDFRNIPGESSESRAEEVNAYNIASLARLLTDQFKKKASLQMNKNVVLIPIGDDFRFDQSIEWDQQYNNFMKLFRYINKTPELGVKVKFGTVSEFFNRMARHNKKFGIHEKERELFTLSGDFFPYTDRDNDYWTGFYTTRMWLKKLIRTLE</sequence>
<reference evidence="4" key="1">
    <citation type="submission" date="2012-12" db="EMBL/GenBank/DDBJ databases">
        <authorList>
            <person name="Hellsten U."/>
            <person name="Grimwood J."/>
            <person name="Chapman J.A."/>
            <person name="Shapiro H."/>
            <person name="Aerts A."/>
            <person name="Otillar R.P."/>
            <person name="Terry A.Y."/>
            <person name="Boore J.L."/>
            <person name="Simakov O."/>
            <person name="Marletaz F."/>
            <person name="Cho S.-J."/>
            <person name="Edsinger-Gonzales E."/>
            <person name="Havlak P."/>
            <person name="Kuo D.-H."/>
            <person name="Larsson T."/>
            <person name="Lv J."/>
            <person name="Arendt D."/>
            <person name="Savage R."/>
            <person name="Osoegawa K."/>
            <person name="de Jong P."/>
            <person name="Lindberg D.R."/>
            <person name="Seaver E.C."/>
            <person name="Weisblat D.A."/>
            <person name="Putnam N.H."/>
            <person name="Grigoriev I.V."/>
            <person name="Rokhsar D.S."/>
        </authorList>
    </citation>
    <scope>NUCLEOTIDE SEQUENCE</scope>
</reference>
<evidence type="ECO:0000313" key="2">
    <source>
        <dbReference type="EMBL" id="ESO06343.1"/>
    </source>
</evidence>
<dbReference type="Pfam" id="PF01074">
    <property type="entry name" value="Glyco_hydro_38N"/>
    <property type="match status" value="1"/>
</dbReference>
<dbReference type="PANTHER" id="PTHR11607">
    <property type="entry name" value="ALPHA-MANNOSIDASE"/>
    <property type="match status" value="1"/>
</dbReference>
<dbReference type="FunFam" id="3.20.110.10:FF:000015">
    <property type="entry name" value="Alpha-mannosidase"/>
    <property type="match status" value="1"/>
</dbReference>
<evidence type="ECO:0000313" key="4">
    <source>
        <dbReference type="Proteomes" id="UP000015101"/>
    </source>
</evidence>
<dbReference type="EMBL" id="AMQM01000612">
    <property type="status" value="NOT_ANNOTATED_CDS"/>
    <property type="molecule type" value="Genomic_DNA"/>
</dbReference>
<keyword evidence="4" id="KW-1185">Reference proteome</keyword>
<organism evidence="3 4">
    <name type="scientific">Helobdella robusta</name>
    <name type="common">Californian leech</name>
    <dbReference type="NCBI Taxonomy" id="6412"/>
    <lineage>
        <taxon>Eukaryota</taxon>
        <taxon>Metazoa</taxon>
        <taxon>Spiralia</taxon>
        <taxon>Lophotrochozoa</taxon>
        <taxon>Annelida</taxon>
        <taxon>Clitellata</taxon>
        <taxon>Hirudinea</taxon>
        <taxon>Rhynchobdellida</taxon>
        <taxon>Glossiphoniidae</taxon>
        <taxon>Helobdella</taxon>
    </lineage>
</organism>
<dbReference type="RefSeq" id="XP_009015711.1">
    <property type="nucleotide sequence ID" value="XM_009017463.1"/>
</dbReference>
<dbReference type="SUPFAM" id="SSF88688">
    <property type="entry name" value="Families 57/38 glycoside transferase middle domain"/>
    <property type="match status" value="1"/>
</dbReference>
<dbReference type="Proteomes" id="UP000015101">
    <property type="component" value="Unassembled WGS sequence"/>
</dbReference>
<dbReference type="HOGENOM" id="CLU_028856_1_0_1"/>
<dbReference type="SUPFAM" id="SSF88713">
    <property type="entry name" value="Glycoside hydrolase/deacetylase"/>
    <property type="match status" value="1"/>
</dbReference>
<evidence type="ECO:0000313" key="3">
    <source>
        <dbReference type="EnsemblMetazoa" id="HelroP150086"/>
    </source>
</evidence>
<dbReference type="STRING" id="6412.T1EKE3"/>
<dbReference type="InParanoid" id="T1EKE3"/>
<evidence type="ECO:0000259" key="1">
    <source>
        <dbReference type="Pfam" id="PF01074"/>
    </source>
</evidence>
<dbReference type="Gene3D" id="3.20.110.10">
    <property type="entry name" value="Glycoside hydrolase 38, N terminal domain"/>
    <property type="match status" value="1"/>
</dbReference>
<dbReference type="InterPro" id="IPR050843">
    <property type="entry name" value="Glycosyl_Hydrlase_38"/>
</dbReference>
<dbReference type="eggNOG" id="KOG1958">
    <property type="taxonomic scope" value="Eukaryota"/>
</dbReference>
<dbReference type="GO" id="GO:0000139">
    <property type="term" value="C:Golgi membrane"/>
    <property type="evidence" value="ECO:0000318"/>
    <property type="project" value="GO_Central"/>
</dbReference>
<dbReference type="KEGG" id="hro:HELRODRAFT_150086"/>
<dbReference type="InterPro" id="IPR000602">
    <property type="entry name" value="Glyco_hydro_38_N"/>
</dbReference>
<dbReference type="GO" id="GO:0006491">
    <property type="term" value="P:N-glycan processing"/>
    <property type="evidence" value="ECO:0000318"/>
    <property type="project" value="GO_Central"/>
</dbReference>
<reference evidence="3" key="3">
    <citation type="submission" date="2015-06" db="UniProtKB">
        <authorList>
            <consortium name="EnsemblMetazoa"/>
        </authorList>
    </citation>
    <scope>IDENTIFICATION</scope>
</reference>
<dbReference type="AlphaFoldDB" id="T1EKE3"/>
<dbReference type="InterPro" id="IPR011330">
    <property type="entry name" value="Glyco_hydro/deAcase_b/a-brl"/>
</dbReference>
<feature type="domain" description="Glycoside hydrolase family 38 N-terminal" evidence="1">
    <location>
        <begin position="2"/>
        <end position="311"/>
    </location>
</feature>
<dbReference type="OMA" id="ISFFELW"/>
<dbReference type="GO" id="GO:0006013">
    <property type="term" value="P:mannose metabolic process"/>
    <property type="evidence" value="ECO:0007669"/>
    <property type="project" value="InterPro"/>
</dbReference>
<proteinExistence type="predicted"/>
<dbReference type="GeneID" id="20197043"/>
<accession>T1EKE3</accession>
<gene>
    <name evidence="3" type="primary">20197043</name>
    <name evidence="2" type="ORF">HELRODRAFT_150086</name>
</gene>
<dbReference type="CTD" id="20197043"/>
<dbReference type="PANTHER" id="PTHR11607:SF3">
    <property type="entry name" value="LYSOSOMAL ALPHA-MANNOSIDASE"/>
    <property type="match status" value="1"/>
</dbReference>